<dbReference type="CDD" id="cd00077">
    <property type="entry name" value="HDc"/>
    <property type="match status" value="1"/>
</dbReference>
<dbReference type="Proteomes" id="UP000284465">
    <property type="component" value="Unassembled WGS sequence"/>
</dbReference>
<feature type="transmembrane region" description="Helical" evidence="1">
    <location>
        <begin position="35"/>
        <end position="58"/>
    </location>
</feature>
<evidence type="ECO:0000259" key="2">
    <source>
        <dbReference type="PROSITE" id="PS51832"/>
    </source>
</evidence>
<feature type="transmembrane region" description="Helical" evidence="1">
    <location>
        <begin position="70"/>
        <end position="94"/>
    </location>
</feature>
<dbReference type="EMBL" id="CYXZ01000003">
    <property type="protein sequence ID" value="CUM78265.1"/>
    <property type="molecule type" value="Genomic_DNA"/>
</dbReference>
<gene>
    <name evidence="3" type="primary">rpfG_2</name>
    <name evidence="4" type="ORF">DW927_00445</name>
    <name evidence="3" type="ORF">ERS852572_00445</name>
</gene>
<protein>
    <submittedName>
        <fullName evidence="3">Cyclic di-GMP phosphodiesterase response regulator RpfG</fullName>
        <ecNumber evidence="3">3.1.4.52</ecNumber>
    </submittedName>
    <submittedName>
        <fullName evidence="4">HD domain-containing protein</fullName>
    </submittedName>
</protein>
<feature type="transmembrane region" description="Helical" evidence="1">
    <location>
        <begin position="138"/>
        <end position="161"/>
    </location>
</feature>
<reference evidence="4 6" key="2">
    <citation type="submission" date="2018-08" db="EMBL/GenBank/DDBJ databases">
        <title>A genome reference for cultivated species of the human gut microbiota.</title>
        <authorList>
            <person name="Zou Y."/>
            <person name="Xue W."/>
            <person name="Luo G."/>
        </authorList>
    </citation>
    <scope>NUCLEOTIDE SEQUENCE [LARGE SCALE GENOMIC DNA]</scope>
    <source>
        <strain evidence="4 6">AM43-11</strain>
    </source>
</reference>
<dbReference type="InterPro" id="IPR052020">
    <property type="entry name" value="Cyclic_di-GMP/3'3'-cGAMP_PDE"/>
</dbReference>
<keyword evidence="1" id="KW-0812">Transmembrane</keyword>
<evidence type="ECO:0000313" key="3">
    <source>
        <dbReference type="EMBL" id="CUM78265.1"/>
    </source>
</evidence>
<dbReference type="OrthoDB" id="9804747at2"/>
<evidence type="ECO:0000313" key="4">
    <source>
        <dbReference type="EMBL" id="RHA70168.1"/>
    </source>
</evidence>
<name>A0A173RKG3_9FIRM</name>
<dbReference type="Pfam" id="PF13487">
    <property type="entry name" value="HD_5"/>
    <property type="match status" value="1"/>
</dbReference>
<dbReference type="InterPro" id="IPR037522">
    <property type="entry name" value="HD_GYP_dom"/>
</dbReference>
<dbReference type="AlphaFoldDB" id="A0A173RKG3"/>
<dbReference type="PROSITE" id="PS51832">
    <property type="entry name" value="HD_GYP"/>
    <property type="match status" value="1"/>
</dbReference>
<evidence type="ECO:0000313" key="5">
    <source>
        <dbReference type="Proteomes" id="UP000095350"/>
    </source>
</evidence>
<feature type="transmembrane region" description="Helical" evidence="1">
    <location>
        <begin position="173"/>
        <end position="190"/>
    </location>
</feature>
<dbReference type="RefSeq" id="WP_055193185.1">
    <property type="nucleotide sequence ID" value="NZ_CABIYH010000003.1"/>
</dbReference>
<accession>A0A173RKG3</accession>
<dbReference type="InterPro" id="IPR003607">
    <property type="entry name" value="HD/PDEase_dom"/>
</dbReference>
<dbReference type="SUPFAM" id="SSF109604">
    <property type="entry name" value="HD-domain/PDEase-like"/>
    <property type="match status" value="1"/>
</dbReference>
<organism evidence="3 5">
    <name type="scientific">Roseburia intestinalis</name>
    <dbReference type="NCBI Taxonomy" id="166486"/>
    <lineage>
        <taxon>Bacteria</taxon>
        <taxon>Bacillati</taxon>
        <taxon>Bacillota</taxon>
        <taxon>Clostridia</taxon>
        <taxon>Lachnospirales</taxon>
        <taxon>Lachnospiraceae</taxon>
        <taxon>Roseburia</taxon>
    </lineage>
</organism>
<feature type="domain" description="HD-GYP" evidence="2">
    <location>
        <begin position="221"/>
        <end position="431"/>
    </location>
</feature>
<dbReference type="STRING" id="166486.ERS852572_00445"/>
<dbReference type="Gene3D" id="1.10.3210.10">
    <property type="entry name" value="Hypothetical protein af1432"/>
    <property type="match status" value="1"/>
</dbReference>
<proteinExistence type="predicted"/>
<keyword evidence="1" id="KW-0472">Membrane</keyword>
<dbReference type="SMART" id="SM00471">
    <property type="entry name" value="HDc"/>
    <property type="match status" value="1"/>
</dbReference>
<dbReference type="EMBL" id="QSFP01000001">
    <property type="protein sequence ID" value="RHA70168.1"/>
    <property type="molecule type" value="Genomic_DNA"/>
</dbReference>
<keyword evidence="3" id="KW-0378">Hydrolase</keyword>
<dbReference type="EC" id="3.1.4.52" evidence="3"/>
<evidence type="ECO:0000313" key="6">
    <source>
        <dbReference type="Proteomes" id="UP000284465"/>
    </source>
</evidence>
<evidence type="ECO:0000256" key="1">
    <source>
        <dbReference type="SAM" id="Phobius"/>
    </source>
</evidence>
<dbReference type="PANTHER" id="PTHR45228:SF1">
    <property type="entry name" value="CYCLIC DI-GMP PHOSPHODIESTERASE TM_0186"/>
    <property type="match status" value="1"/>
</dbReference>
<feature type="transmembrane region" description="Helical" evidence="1">
    <location>
        <begin position="106"/>
        <end position="126"/>
    </location>
</feature>
<dbReference type="PaxDb" id="166486-ERS852572_00445"/>
<keyword evidence="1" id="KW-1133">Transmembrane helix</keyword>
<dbReference type="GO" id="GO:0071111">
    <property type="term" value="F:cyclic-guanylate-specific phosphodiesterase activity"/>
    <property type="evidence" value="ECO:0007669"/>
    <property type="project" value="UniProtKB-EC"/>
</dbReference>
<dbReference type="PANTHER" id="PTHR45228">
    <property type="entry name" value="CYCLIC DI-GMP PHOSPHODIESTERASE TM_0186-RELATED"/>
    <property type="match status" value="1"/>
</dbReference>
<dbReference type="Proteomes" id="UP000095350">
    <property type="component" value="Unassembled WGS sequence"/>
</dbReference>
<sequence>MEYCKLQIGCMIIVLYVACIYIREKQIYQMKRKNVLFETILAAGIVGIFFDGATAYTVNHLAEIPASVNTFLHLCFLSFLDIFVFLMFLYMYDITRGLPQKRGERIGLFLPLLINIVVVIVFMPQLEYRKGTFTNYSMGMSAYTCFAMVALYVLAASGIFLHSWKNLERHKQIAISTYLLVTIGVTAYQMFFPEALLSSLVPAVVIVGIYLNQETPLYAKLQKNNEEMVMGFATLVENRDDNTGGHIRRTTAYVKLLAEELRSRGFYKEQLTKDYVANLVMAAPMHDVGKIAIPDAILQKPGKLTDEEFEIMKTHAQKGGKIIRETFGHLGNDAYEEMAYEVAAHHHEKWNGRGYPDGLKETEIPLCARIMAVADVFDAVSAKRCYRDAMPLDQCFHIIEEGRGRDYDPVLVDVFIEIEDKIRKVYEESKAE</sequence>
<feature type="transmembrane region" description="Helical" evidence="1">
    <location>
        <begin position="6"/>
        <end position="23"/>
    </location>
</feature>
<reference evidence="3 5" key="1">
    <citation type="submission" date="2015-09" db="EMBL/GenBank/DDBJ databases">
        <authorList>
            <consortium name="Pathogen Informatics"/>
        </authorList>
    </citation>
    <scope>NUCLEOTIDE SEQUENCE [LARGE SCALE GENOMIC DNA]</scope>
    <source>
        <strain evidence="3 5">2789STDY5834960</strain>
    </source>
</reference>